<dbReference type="Pfam" id="PF21825">
    <property type="entry name" value="crAss001_48"/>
    <property type="match status" value="1"/>
</dbReference>
<dbReference type="InterPro" id="IPR054052">
    <property type="entry name" value="Y16Q-like"/>
</dbReference>
<name>A0AAW5AJ85_PHOVU</name>
<dbReference type="Proteomes" id="UP001201179">
    <property type="component" value="Unassembled WGS sequence"/>
</dbReference>
<accession>A0AAW5AJ85</accession>
<organism evidence="1 2">
    <name type="scientific">Phocaeicola vulgatus</name>
    <name type="common">Bacteroides vulgatus</name>
    <dbReference type="NCBI Taxonomy" id="821"/>
    <lineage>
        <taxon>Bacteria</taxon>
        <taxon>Pseudomonadati</taxon>
        <taxon>Bacteroidota</taxon>
        <taxon>Bacteroidia</taxon>
        <taxon>Bacteroidales</taxon>
        <taxon>Bacteroidaceae</taxon>
        <taxon>Phocaeicola</taxon>
    </lineage>
</organism>
<dbReference type="EMBL" id="JAKKWZ010000008">
    <property type="protein sequence ID" value="MCG0339530.1"/>
    <property type="molecule type" value="Genomic_DNA"/>
</dbReference>
<evidence type="ECO:0000313" key="1">
    <source>
        <dbReference type="EMBL" id="MCG0339530.1"/>
    </source>
</evidence>
<protein>
    <submittedName>
        <fullName evidence="1">Uncharacterized protein</fullName>
    </submittedName>
</protein>
<evidence type="ECO:0000313" key="2">
    <source>
        <dbReference type="Proteomes" id="UP001201179"/>
    </source>
</evidence>
<comment type="caution">
    <text evidence="1">The sequence shown here is derived from an EMBL/GenBank/DDBJ whole genome shotgun (WGS) entry which is preliminary data.</text>
</comment>
<reference evidence="1" key="1">
    <citation type="submission" date="2022-01" db="EMBL/GenBank/DDBJ databases">
        <authorList>
            <person name="Mingchao X."/>
        </authorList>
    </citation>
    <scope>NUCLEOTIDE SEQUENCE</scope>
    <source>
        <strain evidence="1">Bv4372</strain>
    </source>
</reference>
<dbReference type="AlphaFoldDB" id="A0AAW5AJ85"/>
<gene>
    <name evidence="1" type="ORF">L4X52_05945</name>
</gene>
<proteinExistence type="predicted"/>
<sequence>MKKYIGTKLVQATPAIRKGGKVYLPTDAIPRTMEQVEEGYKVVYEDGYESWSPKDVFEKAYKVAETFKDRLLIERQDLAERFSKLCAFVDTPKFKEVVKDEHQRDLLLQQRDYMGEYLNILNQRIEALV</sequence>
<dbReference type="RefSeq" id="WP_117921507.1">
    <property type="nucleotide sequence ID" value="NZ_JADMSZ010000079.1"/>
</dbReference>